<keyword evidence="8" id="KW-0418">Kinase</keyword>
<evidence type="ECO:0000256" key="10">
    <source>
        <dbReference type="ARBA" id="ARBA00022989"/>
    </source>
</evidence>
<dbReference type="InterPro" id="IPR011006">
    <property type="entry name" value="CheY-like_superfamily"/>
</dbReference>
<dbReference type="GO" id="GO:0016020">
    <property type="term" value="C:membrane"/>
    <property type="evidence" value="ECO:0007669"/>
    <property type="project" value="UniProtKB-SubCell"/>
</dbReference>
<evidence type="ECO:0000259" key="18">
    <source>
        <dbReference type="PROSITE" id="PS50110"/>
    </source>
</evidence>
<dbReference type="CDD" id="cd17546">
    <property type="entry name" value="REC_hyHK_CKI1_RcsC-like"/>
    <property type="match status" value="2"/>
</dbReference>
<organism evidence="19 20">
    <name type="scientific">Phaeocystidibacter luteus</name>
    <dbReference type="NCBI Taxonomy" id="911197"/>
    <lineage>
        <taxon>Bacteria</taxon>
        <taxon>Pseudomonadati</taxon>
        <taxon>Bacteroidota</taxon>
        <taxon>Flavobacteriia</taxon>
        <taxon>Flavobacteriales</taxon>
        <taxon>Phaeocystidibacteraceae</taxon>
        <taxon>Phaeocystidibacter</taxon>
    </lineage>
</organism>
<gene>
    <name evidence="19" type="ORF">F8C67_13045</name>
</gene>
<dbReference type="FunFam" id="1.10.287.130:FF:000002">
    <property type="entry name" value="Two-component osmosensing histidine kinase"/>
    <property type="match status" value="1"/>
</dbReference>
<evidence type="ECO:0000256" key="14">
    <source>
        <dbReference type="ARBA" id="ARBA00068150"/>
    </source>
</evidence>
<keyword evidence="4 15" id="KW-0597">Phosphoprotein</keyword>
<keyword evidence="6 16" id="KW-0812">Transmembrane</keyword>
<evidence type="ECO:0000256" key="12">
    <source>
        <dbReference type="ARBA" id="ARBA00023136"/>
    </source>
</evidence>
<comment type="subunit">
    <text evidence="13">At low DSF concentrations, interacts with RpfF.</text>
</comment>
<proteinExistence type="predicted"/>
<keyword evidence="5" id="KW-0808">Transferase</keyword>
<evidence type="ECO:0000256" key="13">
    <source>
        <dbReference type="ARBA" id="ARBA00064003"/>
    </source>
</evidence>
<dbReference type="InterPro" id="IPR001789">
    <property type="entry name" value="Sig_transdc_resp-reg_receiver"/>
</dbReference>
<feature type="transmembrane region" description="Helical" evidence="16">
    <location>
        <begin position="12"/>
        <end position="32"/>
    </location>
</feature>
<dbReference type="PANTHER" id="PTHR45339">
    <property type="entry name" value="HYBRID SIGNAL TRANSDUCTION HISTIDINE KINASE J"/>
    <property type="match status" value="1"/>
</dbReference>
<dbReference type="RefSeq" id="WP_151668306.1">
    <property type="nucleotide sequence ID" value="NZ_WBVO01000013.1"/>
</dbReference>
<feature type="transmembrane region" description="Helical" evidence="16">
    <location>
        <begin position="186"/>
        <end position="205"/>
    </location>
</feature>
<dbReference type="SUPFAM" id="SSF47384">
    <property type="entry name" value="Homodimeric domain of signal transducing histidine kinase"/>
    <property type="match status" value="1"/>
</dbReference>
<keyword evidence="12 16" id="KW-0472">Membrane</keyword>
<keyword evidence="7" id="KW-0547">Nucleotide-binding</keyword>
<comment type="subcellular location">
    <subcellularLocation>
        <location evidence="2">Membrane</location>
        <topology evidence="2">Multi-pass membrane protein</topology>
    </subcellularLocation>
</comment>
<feature type="domain" description="Response regulatory" evidence="18">
    <location>
        <begin position="485"/>
        <end position="604"/>
    </location>
</feature>
<dbReference type="InterPro" id="IPR003594">
    <property type="entry name" value="HATPase_dom"/>
</dbReference>
<dbReference type="PANTHER" id="PTHR45339:SF1">
    <property type="entry name" value="HYBRID SIGNAL TRANSDUCTION HISTIDINE KINASE J"/>
    <property type="match status" value="1"/>
</dbReference>
<dbReference type="SMART" id="SM00448">
    <property type="entry name" value="REC"/>
    <property type="match status" value="2"/>
</dbReference>
<dbReference type="SUPFAM" id="SSF55874">
    <property type="entry name" value="ATPase domain of HSP90 chaperone/DNA topoisomerase II/histidine kinase"/>
    <property type="match status" value="1"/>
</dbReference>
<dbReference type="Pfam" id="PF02518">
    <property type="entry name" value="HATPase_c"/>
    <property type="match status" value="1"/>
</dbReference>
<evidence type="ECO:0000256" key="4">
    <source>
        <dbReference type="ARBA" id="ARBA00022553"/>
    </source>
</evidence>
<dbReference type="Pfam" id="PF00512">
    <property type="entry name" value="HisKA"/>
    <property type="match status" value="1"/>
</dbReference>
<dbReference type="Gene3D" id="3.30.565.10">
    <property type="entry name" value="Histidine kinase-like ATPase, C-terminal domain"/>
    <property type="match status" value="1"/>
</dbReference>
<evidence type="ECO:0000256" key="15">
    <source>
        <dbReference type="PROSITE-ProRule" id="PRU00169"/>
    </source>
</evidence>
<evidence type="ECO:0000256" key="5">
    <source>
        <dbReference type="ARBA" id="ARBA00022679"/>
    </source>
</evidence>
<feature type="modified residue" description="4-aspartylphosphate" evidence="15">
    <location>
        <position position="534"/>
    </location>
</feature>
<keyword evidence="10 16" id="KW-1133">Transmembrane helix</keyword>
<evidence type="ECO:0000256" key="9">
    <source>
        <dbReference type="ARBA" id="ARBA00022840"/>
    </source>
</evidence>
<evidence type="ECO:0000313" key="20">
    <source>
        <dbReference type="Proteomes" id="UP000468650"/>
    </source>
</evidence>
<name>A0A6N6RD44_9FLAO</name>
<dbReference type="EC" id="2.7.13.3" evidence="3"/>
<dbReference type="Proteomes" id="UP000468650">
    <property type="component" value="Unassembled WGS sequence"/>
</dbReference>
<evidence type="ECO:0000256" key="7">
    <source>
        <dbReference type="ARBA" id="ARBA00022741"/>
    </source>
</evidence>
<dbReference type="InterPro" id="IPR036097">
    <property type="entry name" value="HisK_dim/P_sf"/>
</dbReference>
<keyword evidence="11" id="KW-0902">Two-component regulatory system</keyword>
<keyword evidence="9" id="KW-0067">ATP-binding</keyword>
<evidence type="ECO:0000256" key="6">
    <source>
        <dbReference type="ARBA" id="ARBA00022692"/>
    </source>
</evidence>
<dbReference type="PROSITE" id="PS50110">
    <property type="entry name" value="RESPONSE_REGULATORY"/>
    <property type="match status" value="2"/>
</dbReference>
<protein>
    <recommendedName>
        <fullName evidence="14">Sensory/regulatory protein RpfC</fullName>
        <ecNumber evidence="3">2.7.13.3</ecNumber>
    </recommendedName>
</protein>
<dbReference type="SMART" id="SM00388">
    <property type="entry name" value="HisKA"/>
    <property type="match status" value="1"/>
</dbReference>
<dbReference type="Pfam" id="PF00072">
    <property type="entry name" value="Response_reg"/>
    <property type="match status" value="2"/>
</dbReference>
<comment type="catalytic activity">
    <reaction evidence="1">
        <text>ATP + protein L-histidine = ADP + protein N-phospho-L-histidine.</text>
        <dbReference type="EC" id="2.7.13.3"/>
    </reaction>
</comment>
<comment type="caution">
    <text evidence="19">The sequence shown here is derived from an EMBL/GenBank/DDBJ whole genome shotgun (WGS) entry which is preliminary data.</text>
</comment>
<evidence type="ECO:0000313" key="19">
    <source>
        <dbReference type="EMBL" id="KAB2806789.1"/>
    </source>
</evidence>
<accession>A0A6N6RD44</accession>
<dbReference type="Gene3D" id="3.40.50.2300">
    <property type="match status" value="2"/>
</dbReference>
<evidence type="ECO:0000259" key="17">
    <source>
        <dbReference type="PROSITE" id="PS50109"/>
    </source>
</evidence>
<sequence length="748" mass="83553">MTDHQFIRSLAGRYVIALLLIASSILTSYFIIGNSVESQRSDAVVINLAGRQRMLSQKIAKDALLLLNRRDSSSSTSNTFQLEMDYAEWTYAHEALMSGNDSLGIPNDYNSPEVVLLYNELQPSYQGMKLVVEKLLNQEVADDEAPMLIDMLLNQEAQFLPRMNGIVKQYESEASAKVLGMKSAELYLLLFSLTILVLEAILIFLPTTRRIRKFITALTSKNEELGKAKIAAEAASEAKSNFLANMSHEIRTPLNSVIGFSDIVLKSDLDPNQKQYLEYVSQSADSLLDLLNDILDFSKIEAGKLELSLEKTDISALCQQIVDIVRFKTNEKNIELLLRQSTDLPNYLYVDPIRLRQVLINLMGNAVKFTEKGHIFLEVKVVSTNENQYEILFSVQDTGIGINPSKQKKIFEAFSQEDASTTRKFGGTGLGLSISNSLLNLMNSQLELTSTVGEGSTFYFTLNATGEDVGMTTSEESSLLSKYKHILIVDDNHKNCEILEEMLRLQNIDSTSCYDGMSALDFLSKNKTDLVISDFHMPYMNGLEFIEKVRGELGYDQERLKIILLHSLSTDDEISPRYSELGISKALNKPITSSRLFKLLALLADENTTIKKAEVPSANNVLSYQEHKILIVDDNRTNRILAKTMLTKLLPSALIFEAADGEAAVEQFAALQPDLTLMDIQMPKLSGYDAARKIREVEANIDSPIIALTAETLEGEKERCLEAGMNAYLKKPLVLSTLVSELQNWIKG</sequence>
<evidence type="ECO:0000256" key="2">
    <source>
        <dbReference type="ARBA" id="ARBA00004141"/>
    </source>
</evidence>
<evidence type="ECO:0000256" key="11">
    <source>
        <dbReference type="ARBA" id="ARBA00023012"/>
    </source>
</evidence>
<dbReference type="InterPro" id="IPR003661">
    <property type="entry name" value="HisK_dim/P_dom"/>
</dbReference>
<dbReference type="FunFam" id="3.30.565.10:FF:000010">
    <property type="entry name" value="Sensor histidine kinase RcsC"/>
    <property type="match status" value="1"/>
</dbReference>
<dbReference type="PROSITE" id="PS50109">
    <property type="entry name" value="HIS_KIN"/>
    <property type="match status" value="1"/>
</dbReference>
<reference evidence="19 20" key="1">
    <citation type="submission" date="2019-09" db="EMBL/GenBank/DDBJ databases">
        <title>Genomes of family Cryomorphaceae.</title>
        <authorList>
            <person name="Bowman J.P."/>
        </authorList>
    </citation>
    <scope>NUCLEOTIDE SEQUENCE [LARGE SCALE GENOMIC DNA]</scope>
    <source>
        <strain evidence="19 20">LMG 25704</strain>
    </source>
</reference>
<dbReference type="GO" id="GO:0005524">
    <property type="term" value="F:ATP binding"/>
    <property type="evidence" value="ECO:0007669"/>
    <property type="project" value="UniProtKB-KW"/>
</dbReference>
<dbReference type="SUPFAM" id="SSF52172">
    <property type="entry name" value="CheY-like"/>
    <property type="match status" value="2"/>
</dbReference>
<dbReference type="SMART" id="SM00387">
    <property type="entry name" value="HATPase_c"/>
    <property type="match status" value="1"/>
</dbReference>
<evidence type="ECO:0000256" key="1">
    <source>
        <dbReference type="ARBA" id="ARBA00000085"/>
    </source>
</evidence>
<dbReference type="PRINTS" id="PR00344">
    <property type="entry name" value="BCTRLSENSOR"/>
</dbReference>
<dbReference type="CDD" id="cd16922">
    <property type="entry name" value="HATPase_EvgS-ArcB-TorS-like"/>
    <property type="match status" value="1"/>
</dbReference>
<dbReference type="Gene3D" id="1.10.287.130">
    <property type="match status" value="1"/>
</dbReference>
<evidence type="ECO:0000256" key="3">
    <source>
        <dbReference type="ARBA" id="ARBA00012438"/>
    </source>
</evidence>
<keyword evidence="20" id="KW-1185">Reference proteome</keyword>
<dbReference type="CDD" id="cd00082">
    <property type="entry name" value="HisKA"/>
    <property type="match status" value="1"/>
</dbReference>
<dbReference type="EMBL" id="WBVO01000013">
    <property type="protein sequence ID" value="KAB2806789.1"/>
    <property type="molecule type" value="Genomic_DNA"/>
</dbReference>
<dbReference type="AlphaFoldDB" id="A0A6N6RD44"/>
<dbReference type="InterPro" id="IPR029095">
    <property type="entry name" value="NarX-like_N"/>
</dbReference>
<dbReference type="OrthoDB" id="9811889at2"/>
<dbReference type="Pfam" id="PF13675">
    <property type="entry name" value="PilJ"/>
    <property type="match status" value="1"/>
</dbReference>
<feature type="modified residue" description="4-aspartylphosphate" evidence="15">
    <location>
        <position position="679"/>
    </location>
</feature>
<dbReference type="GO" id="GO:0000155">
    <property type="term" value="F:phosphorelay sensor kinase activity"/>
    <property type="evidence" value="ECO:0007669"/>
    <property type="project" value="InterPro"/>
</dbReference>
<evidence type="ECO:0000256" key="8">
    <source>
        <dbReference type="ARBA" id="ARBA00022777"/>
    </source>
</evidence>
<feature type="domain" description="Response regulatory" evidence="18">
    <location>
        <begin position="628"/>
        <end position="746"/>
    </location>
</feature>
<feature type="domain" description="Histidine kinase" evidence="17">
    <location>
        <begin position="245"/>
        <end position="466"/>
    </location>
</feature>
<dbReference type="InterPro" id="IPR036890">
    <property type="entry name" value="HATPase_C_sf"/>
</dbReference>
<evidence type="ECO:0000256" key="16">
    <source>
        <dbReference type="SAM" id="Phobius"/>
    </source>
</evidence>
<dbReference type="InterPro" id="IPR005467">
    <property type="entry name" value="His_kinase_dom"/>
</dbReference>
<dbReference type="InterPro" id="IPR004358">
    <property type="entry name" value="Sig_transdc_His_kin-like_C"/>
</dbReference>